<gene>
    <name evidence="2" type="ORF">PBIL07802_LOCUS174</name>
    <name evidence="3" type="ORF">PBIL07802_LOCUS175</name>
</gene>
<dbReference type="EMBL" id="HBIB01000317">
    <property type="protein sequence ID" value="CAE0238033.1"/>
    <property type="molecule type" value="Transcribed_RNA"/>
</dbReference>
<protein>
    <submittedName>
        <fullName evidence="3">Uncharacterized protein</fullName>
    </submittedName>
</protein>
<feature type="compositionally biased region" description="Basic residues" evidence="1">
    <location>
        <begin position="167"/>
        <end position="179"/>
    </location>
</feature>
<dbReference type="EMBL" id="HBIB01000318">
    <property type="protein sequence ID" value="CAE0238034.1"/>
    <property type="molecule type" value="Transcribed_RNA"/>
</dbReference>
<sequence length="179" mass="19459">MAGSGESAWAKQQIASILGDNKDFEENTDLRKKLKGIGKKMARNSADSGKWTHDKFAEVNEDLRGTLKSKGGARSFSVNGGGISKRPQVRRLVAVIPRKAKSSSNKWDHDKFNETGLFTPFLGFFWSCKMITDIDLRSVISKGGKVGGKSRQKGGSGLTVTVVPGGSRKKRVVKGRGFE</sequence>
<organism evidence="3">
    <name type="scientific">Palpitomonas bilix</name>
    <dbReference type="NCBI Taxonomy" id="652834"/>
    <lineage>
        <taxon>Eukaryota</taxon>
        <taxon>Eukaryota incertae sedis</taxon>
    </lineage>
</organism>
<evidence type="ECO:0000313" key="2">
    <source>
        <dbReference type="EMBL" id="CAE0238033.1"/>
    </source>
</evidence>
<evidence type="ECO:0000313" key="3">
    <source>
        <dbReference type="EMBL" id="CAE0238034.1"/>
    </source>
</evidence>
<accession>A0A7S3CV25</accession>
<feature type="region of interest" description="Disordered" evidence="1">
    <location>
        <begin position="144"/>
        <end position="179"/>
    </location>
</feature>
<evidence type="ECO:0000256" key="1">
    <source>
        <dbReference type="SAM" id="MobiDB-lite"/>
    </source>
</evidence>
<proteinExistence type="predicted"/>
<name>A0A7S3CV25_9EUKA</name>
<reference evidence="3" key="1">
    <citation type="submission" date="2021-01" db="EMBL/GenBank/DDBJ databases">
        <authorList>
            <person name="Corre E."/>
            <person name="Pelletier E."/>
            <person name="Niang G."/>
            <person name="Scheremetjew M."/>
            <person name="Finn R."/>
            <person name="Kale V."/>
            <person name="Holt S."/>
            <person name="Cochrane G."/>
            <person name="Meng A."/>
            <person name="Brown T."/>
            <person name="Cohen L."/>
        </authorList>
    </citation>
    <scope>NUCLEOTIDE SEQUENCE</scope>
    <source>
        <strain evidence="3">NIES-2562</strain>
    </source>
</reference>
<dbReference type="AlphaFoldDB" id="A0A7S3CV25"/>